<proteinExistence type="predicted"/>
<organism evidence="1 2">
    <name type="scientific">Pseudobythopirellula maris</name>
    <dbReference type="NCBI Taxonomy" id="2527991"/>
    <lineage>
        <taxon>Bacteria</taxon>
        <taxon>Pseudomonadati</taxon>
        <taxon>Planctomycetota</taxon>
        <taxon>Planctomycetia</taxon>
        <taxon>Pirellulales</taxon>
        <taxon>Lacipirellulaceae</taxon>
        <taxon>Pseudobythopirellula</taxon>
    </lineage>
</organism>
<name>A0A5C5ZHH1_9BACT</name>
<evidence type="ECO:0000313" key="2">
    <source>
        <dbReference type="Proteomes" id="UP000315440"/>
    </source>
</evidence>
<reference evidence="1 2" key="1">
    <citation type="submission" date="2019-02" db="EMBL/GenBank/DDBJ databases">
        <title>Deep-cultivation of Planctomycetes and their phenomic and genomic characterization uncovers novel biology.</title>
        <authorList>
            <person name="Wiegand S."/>
            <person name="Jogler M."/>
            <person name="Boedeker C."/>
            <person name="Pinto D."/>
            <person name="Vollmers J."/>
            <person name="Rivas-Marin E."/>
            <person name="Kohn T."/>
            <person name="Peeters S.H."/>
            <person name="Heuer A."/>
            <person name="Rast P."/>
            <person name="Oberbeckmann S."/>
            <person name="Bunk B."/>
            <person name="Jeske O."/>
            <person name="Meyerdierks A."/>
            <person name="Storesund J.E."/>
            <person name="Kallscheuer N."/>
            <person name="Luecker S."/>
            <person name="Lage O.M."/>
            <person name="Pohl T."/>
            <person name="Merkel B.J."/>
            <person name="Hornburger P."/>
            <person name="Mueller R.-W."/>
            <person name="Bruemmer F."/>
            <person name="Labrenz M."/>
            <person name="Spormann A.M."/>
            <person name="Op Den Camp H."/>
            <person name="Overmann J."/>
            <person name="Amann R."/>
            <person name="Jetten M.S.M."/>
            <person name="Mascher T."/>
            <person name="Medema M.H."/>
            <person name="Devos D.P."/>
            <person name="Kaster A.-K."/>
            <person name="Ovreas L."/>
            <person name="Rohde M."/>
            <person name="Galperin M.Y."/>
            <person name="Jogler C."/>
        </authorList>
    </citation>
    <scope>NUCLEOTIDE SEQUENCE [LARGE SCALE GENOMIC DNA]</scope>
    <source>
        <strain evidence="1 2">Mal64</strain>
    </source>
</reference>
<keyword evidence="2" id="KW-1185">Reference proteome</keyword>
<dbReference type="EMBL" id="SJPQ01000004">
    <property type="protein sequence ID" value="TWT86656.1"/>
    <property type="molecule type" value="Genomic_DNA"/>
</dbReference>
<protein>
    <submittedName>
        <fullName evidence="1">Uncharacterized protein</fullName>
    </submittedName>
</protein>
<dbReference type="Proteomes" id="UP000315440">
    <property type="component" value="Unassembled WGS sequence"/>
</dbReference>
<sequence>MGGLPITKELLKERYRMGSIPHRGAPKAIFTAVLENPHRFQYQSAIFGGLYQ</sequence>
<accession>A0A5C5ZHH1</accession>
<gene>
    <name evidence="1" type="ORF">Mal64_34850</name>
</gene>
<dbReference type="AlphaFoldDB" id="A0A5C5ZHH1"/>
<comment type="caution">
    <text evidence="1">The sequence shown here is derived from an EMBL/GenBank/DDBJ whole genome shotgun (WGS) entry which is preliminary data.</text>
</comment>
<evidence type="ECO:0000313" key="1">
    <source>
        <dbReference type="EMBL" id="TWT86656.1"/>
    </source>
</evidence>